<sequence>MTIEGYDPHEAALRDEAGEIQRELGLGPRLARIGRATVVGSVALRVVVARDLDLTVAVDRLDGTTRRRIAELAAELLQHERVREVLMRDDTGTWNTDPSYPDGIYLRLVARAATGHDWSLDIWFVDEPGRQPDLAHLATIGPRIDVEAQAAILTIKRYLAEHPHPHPERIPSFDVYRAVLNDGVREPAAFLAGRVRGRHG</sequence>
<protein>
    <recommendedName>
        <fullName evidence="3">Nucleotidyl transferase AbiEii/AbiGii toxin family protein</fullName>
    </recommendedName>
</protein>
<dbReference type="Proteomes" id="UP000272503">
    <property type="component" value="Unassembled WGS sequence"/>
</dbReference>
<reference evidence="1 2" key="1">
    <citation type="submission" date="2018-10" db="EMBL/GenBank/DDBJ databases">
        <authorList>
            <person name="Li J."/>
        </authorList>
    </citation>
    <scope>NUCLEOTIDE SEQUENCE [LARGE SCALE GENOMIC DNA]</scope>
    <source>
        <strain evidence="1 2">IF 016277</strain>
    </source>
</reference>
<accession>A0A3L7ABS7</accession>
<dbReference type="OrthoDB" id="7946528at2"/>
<comment type="caution">
    <text evidence="1">The sequence shown here is derived from an EMBL/GenBank/DDBJ whole genome shotgun (WGS) entry which is preliminary data.</text>
</comment>
<dbReference type="EMBL" id="RCUX01000002">
    <property type="protein sequence ID" value="RLP77465.1"/>
    <property type="molecule type" value="Genomic_DNA"/>
</dbReference>
<keyword evidence="2" id="KW-1185">Reference proteome</keyword>
<evidence type="ECO:0000313" key="1">
    <source>
        <dbReference type="EMBL" id="RLP77465.1"/>
    </source>
</evidence>
<evidence type="ECO:0008006" key="3">
    <source>
        <dbReference type="Google" id="ProtNLM"/>
    </source>
</evidence>
<dbReference type="RefSeq" id="WP_121647448.1">
    <property type="nucleotide sequence ID" value="NZ_RCUX01000002.1"/>
</dbReference>
<evidence type="ECO:0000313" key="2">
    <source>
        <dbReference type="Proteomes" id="UP000272503"/>
    </source>
</evidence>
<proteinExistence type="predicted"/>
<name>A0A3L7ABS7_9MICO</name>
<dbReference type="AlphaFoldDB" id="A0A3L7ABS7"/>
<organism evidence="1 2">
    <name type="scientific">Mycetocola tolaasinivorans</name>
    <dbReference type="NCBI Taxonomy" id="76635"/>
    <lineage>
        <taxon>Bacteria</taxon>
        <taxon>Bacillati</taxon>
        <taxon>Actinomycetota</taxon>
        <taxon>Actinomycetes</taxon>
        <taxon>Micrococcales</taxon>
        <taxon>Microbacteriaceae</taxon>
        <taxon>Mycetocola</taxon>
    </lineage>
</organism>
<gene>
    <name evidence="1" type="ORF">D9V32_03185</name>
</gene>